<evidence type="ECO:0000256" key="2">
    <source>
        <dbReference type="SAM" id="SignalP"/>
    </source>
</evidence>
<keyword evidence="4" id="KW-1185">Reference proteome</keyword>
<dbReference type="Gene3D" id="2.40.50.200">
    <property type="entry name" value="Bacterial OB-fold"/>
    <property type="match status" value="1"/>
</dbReference>
<evidence type="ECO:0000256" key="1">
    <source>
        <dbReference type="ARBA" id="ARBA00022729"/>
    </source>
</evidence>
<dbReference type="Pfam" id="PF04076">
    <property type="entry name" value="BOF"/>
    <property type="match status" value="1"/>
</dbReference>
<proteinExistence type="predicted"/>
<gene>
    <name evidence="3" type="ORF">GL300_00400</name>
</gene>
<dbReference type="EMBL" id="WMIG01000001">
    <property type="protein sequence ID" value="MTH57666.1"/>
    <property type="molecule type" value="Genomic_DNA"/>
</dbReference>
<dbReference type="PANTHER" id="PTHR36571">
    <property type="entry name" value="PROTEIN YGIW"/>
    <property type="match status" value="1"/>
</dbReference>
<dbReference type="NCBIfam" id="NF033674">
    <property type="entry name" value="stress_OB_fold"/>
    <property type="match status" value="1"/>
</dbReference>
<name>A0A844HEG9_9RHOB</name>
<dbReference type="InterPro" id="IPR005220">
    <property type="entry name" value="CarO-like"/>
</dbReference>
<protein>
    <submittedName>
        <fullName evidence="3">NirD/YgiW/YdeI family stress tolerance protein</fullName>
    </submittedName>
</protein>
<dbReference type="AlphaFoldDB" id="A0A844HEG9"/>
<feature type="chain" id="PRO_5032916891" evidence="2">
    <location>
        <begin position="21"/>
        <end position="123"/>
    </location>
</feature>
<dbReference type="SUPFAM" id="SSF101756">
    <property type="entry name" value="Hypothetical protein YgiW"/>
    <property type="match status" value="1"/>
</dbReference>
<evidence type="ECO:0000313" key="4">
    <source>
        <dbReference type="Proteomes" id="UP000449846"/>
    </source>
</evidence>
<feature type="signal peptide" evidence="2">
    <location>
        <begin position="1"/>
        <end position="20"/>
    </location>
</feature>
<dbReference type="Proteomes" id="UP000449846">
    <property type="component" value="Unassembled WGS sequence"/>
</dbReference>
<accession>A0A844HEG9</accession>
<dbReference type="PANTHER" id="PTHR36571:SF1">
    <property type="entry name" value="PROTEIN YGIW"/>
    <property type="match status" value="1"/>
</dbReference>
<sequence>MKKILLAAAMVITTSTMAFAQYRGPSDLKQVDEGTYVPTTVKQILAAPEDEAAVQLEGRLVRQVEKEVYTFRDDTGEIRVEIDEDDFPGTEVDENTVVRIEGEVDTHLRKETDIDVDRVTIVQ</sequence>
<organism evidence="3 4">
    <name type="scientific">Paracoccus litorisediminis</name>
    <dbReference type="NCBI Taxonomy" id="2006130"/>
    <lineage>
        <taxon>Bacteria</taxon>
        <taxon>Pseudomonadati</taxon>
        <taxon>Pseudomonadota</taxon>
        <taxon>Alphaproteobacteria</taxon>
        <taxon>Rhodobacterales</taxon>
        <taxon>Paracoccaceae</taxon>
        <taxon>Paracoccus</taxon>
    </lineage>
</organism>
<reference evidence="3 4" key="1">
    <citation type="submission" date="2019-11" db="EMBL/GenBank/DDBJ databases">
        <authorList>
            <person name="Dong K."/>
        </authorList>
    </citation>
    <scope>NUCLEOTIDE SEQUENCE [LARGE SCALE GENOMIC DNA]</scope>
    <source>
        <strain evidence="3 4">NBRC 112902</strain>
    </source>
</reference>
<evidence type="ECO:0000313" key="3">
    <source>
        <dbReference type="EMBL" id="MTH57666.1"/>
    </source>
</evidence>
<dbReference type="InterPro" id="IPR036700">
    <property type="entry name" value="BOBF_sf"/>
</dbReference>
<dbReference type="OrthoDB" id="6650354at2"/>
<keyword evidence="1 2" id="KW-0732">Signal</keyword>
<comment type="caution">
    <text evidence="3">The sequence shown here is derived from an EMBL/GenBank/DDBJ whole genome shotgun (WGS) entry which is preliminary data.</text>
</comment>
<dbReference type="RefSeq" id="WP_155037611.1">
    <property type="nucleotide sequence ID" value="NZ_JBHGCD010000006.1"/>
</dbReference>